<dbReference type="STRING" id="915059.NH26_22350"/>
<reference evidence="3 4" key="1">
    <citation type="journal article" date="2012" name="Int. J. Syst. Evol. Microbiol.">
        <title>Flammeovirga pacifica sp. nov., isolated from deep-sea sediment.</title>
        <authorList>
            <person name="Xu H."/>
            <person name="Fu Y."/>
            <person name="Yang N."/>
            <person name="Ding Z."/>
            <person name="Lai Q."/>
            <person name="Zeng R."/>
        </authorList>
    </citation>
    <scope>NUCLEOTIDE SEQUENCE [LARGE SCALE GENOMIC DNA]</scope>
    <source>
        <strain evidence="4">DSM 24597 / LMG 26175 / WPAGA1</strain>
    </source>
</reference>
<dbReference type="PANTHER" id="PTHR12277">
    <property type="entry name" value="ALPHA/BETA HYDROLASE DOMAIN-CONTAINING PROTEIN"/>
    <property type="match status" value="1"/>
</dbReference>
<organism evidence="3 4">
    <name type="scientific">Flammeovirga pacifica</name>
    <dbReference type="NCBI Taxonomy" id="915059"/>
    <lineage>
        <taxon>Bacteria</taxon>
        <taxon>Pseudomonadati</taxon>
        <taxon>Bacteroidota</taxon>
        <taxon>Cytophagia</taxon>
        <taxon>Cytophagales</taxon>
        <taxon>Flammeovirgaceae</taxon>
        <taxon>Flammeovirga</taxon>
    </lineage>
</organism>
<keyword evidence="1" id="KW-0472">Membrane</keyword>
<evidence type="ECO:0000259" key="2">
    <source>
        <dbReference type="Pfam" id="PF12146"/>
    </source>
</evidence>
<dbReference type="EMBL" id="JRYR02000002">
    <property type="protein sequence ID" value="OHX64337.1"/>
    <property type="molecule type" value="Genomic_DNA"/>
</dbReference>
<keyword evidence="4" id="KW-1185">Reference proteome</keyword>
<dbReference type="SUPFAM" id="SSF53474">
    <property type="entry name" value="alpha/beta-Hydrolases"/>
    <property type="match status" value="1"/>
</dbReference>
<comment type="caution">
    <text evidence="3">The sequence shown here is derived from an EMBL/GenBank/DDBJ whole genome shotgun (WGS) entry which is preliminary data.</text>
</comment>
<dbReference type="InterPro" id="IPR022742">
    <property type="entry name" value="Hydrolase_4"/>
</dbReference>
<feature type="transmembrane region" description="Helical" evidence="1">
    <location>
        <begin position="7"/>
        <end position="25"/>
    </location>
</feature>
<accession>A0A1S1YTI2</accession>
<dbReference type="PANTHER" id="PTHR12277:SF81">
    <property type="entry name" value="PROTEIN ABHD13"/>
    <property type="match status" value="1"/>
</dbReference>
<dbReference type="OrthoDB" id="9777090at2"/>
<sequence>MRKLIKITVILFISIYSISLGWLYFNQESLIFFPEKLAEDYRYHFENQHEEINFTTKDGHQINSLFFKSDSSFGLVFFLHGNSGSLKDYGYMAPIYLKHQYDVLMIDYRGFGKSSGEIISQEQLFDDHQMIYDEMKKEYDESKIIILGYSIGTGMSSYLASKNKPSKLILLAPYYGLASMMHNYYPYVPSFLLKYKLATYEYLEESDFPIYIFHGRVDNVIPIGQSNMLKEKFPTKIDLIILENQDHNNINKNPVYQSKVDKILED</sequence>
<dbReference type="InterPro" id="IPR029058">
    <property type="entry name" value="AB_hydrolase_fold"/>
</dbReference>
<feature type="domain" description="Serine aminopeptidase S33" evidence="2">
    <location>
        <begin position="74"/>
        <end position="185"/>
    </location>
</feature>
<evidence type="ECO:0000256" key="1">
    <source>
        <dbReference type="SAM" id="Phobius"/>
    </source>
</evidence>
<dbReference type="AlphaFoldDB" id="A0A1S1YTI2"/>
<gene>
    <name evidence="3" type="ORF">NH26_22350</name>
</gene>
<name>A0A1S1YTI2_FLAPC</name>
<evidence type="ECO:0000313" key="3">
    <source>
        <dbReference type="EMBL" id="OHX64337.1"/>
    </source>
</evidence>
<keyword evidence="1" id="KW-0812">Transmembrane</keyword>
<evidence type="ECO:0000313" key="4">
    <source>
        <dbReference type="Proteomes" id="UP000179797"/>
    </source>
</evidence>
<keyword evidence="1" id="KW-1133">Transmembrane helix</keyword>
<dbReference type="Proteomes" id="UP000179797">
    <property type="component" value="Unassembled WGS sequence"/>
</dbReference>
<protein>
    <recommendedName>
        <fullName evidence="2">Serine aminopeptidase S33 domain-containing protein</fullName>
    </recommendedName>
</protein>
<proteinExistence type="predicted"/>
<dbReference type="Pfam" id="PF12146">
    <property type="entry name" value="Hydrolase_4"/>
    <property type="match status" value="1"/>
</dbReference>
<dbReference type="Gene3D" id="3.40.50.1820">
    <property type="entry name" value="alpha/beta hydrolase"/>
    <property type="match status" value="1"/>
</dbReference>
<dbReference type="RefSeq" id="WP_044220665.1">
    <property type="nucleotide sequence ID" value="NZ_JRYR02000002.1"/>
</dbReference>